<reference evidence="2" key="2">
    <citation type="submission" date="2025-08" db="UniProtKB">
        <authorList>
            <consortium name="RefSeq"/>
        </authorList>
    </citation>
    <scope>IDENTIFICATION</scope>
    <source>
        <tissue evidence="2">Whole plant</tissue>
    </source>
</reference>
<accession>A0A6P4BRD5</accession>
<gene>
    <name evidence="2" type="primary">LOC107471623</name>
</gene>
<organism evidence="1 2">
    <name type="scientific">Arachis duranensis</name>
    <name type="common">Wild peanut</name>
    <dbReference type="NCBI Taxonomy" id="130453"/>
    <lineage>
        <taxon>Eukaryota</taxon>
        <taxon>Viridiplantae</taxon>
        <taxon>Streptophyta</taxon>
        <taxon>Embryophyta</taxon>
        <taxon>Tracheophyta</taxon>
        <taxon>Spermatophyta</taxon>
        <taxon>Magnoliopsida</taxon>
        <taxon>eudicotyledons</taxon>
        <taxon>Gunneridae</taxon>
        <taxon>Pentapetalae</taxon>
        <taxon>rosids</taxon>
        <taxon>fabids</taxon>
        <taxon>Fabales</taxon>
        <taxon>Fabaceae</taxon>
        <taxon>Papilionoideae</taxon>
        <taxon>50 kb inversion clade</taxon>
        <taxon>dalbergioids sensu lato</taxon>
        <taxon>Dalbergieae</taxon>
        <taxon>Pterocarpus clade</taxon>
        <taxon>Arachis</taxon>
    </lineage>
</organism>
<name>A0A6P4BRD5_ARADU</name>
<evidence type="ECO:0000313" key="2">
    <source>
        <dbReference type="RefSeq" id="XP_015946601.1"/>
    </source>
</evidence>
<dbReference type="KEGG" id="adu:107471623"/>
<dbReference type="AlphaFoldDB" id="A0A6P4BRD5"/>
<evidence type="ECO:0000313" key="1">
    <source>
        <dbReference type="Proteomes" id="UP000515211"/>
    </source>
</evidence>
<reference evidence="1" key="1">
    <citation type="journal article" date="2016" name="Nat. Genet.">
        <title>The genome sequences of Arachis duranensis and Arachis ipaensis, the diploid ancestors of cultivated peanut.</title>
        <authorList>
            <person name="Bertioli D.J."/>
            <person name="Cannon S.B."/>
            <person name="Froenicke L."/>
            <person name="Huang G."/>
            <person name="Farmer A.D."/>
            <person name="Cannon E.K."/>
            <person name="Liu X."/>
            <person name="Gao D."/>
            <person name="Clevenger J."/>
            <person name="Dash S."/>
            <person name="Ren L."/>
            <person name="Moretzsohn M.C."/>
            <person name="Shirasawa K."/>
            <person name="Huang W."/>
            <person name="Vidigal B."/>
            <person name="Abernathy B."/>
            <person name="Chu Y."/>
            <person name="Niederhuth C.E."/>
            <person name="Umale P."/>
            <person name="Araujo A.C."/>
            <person name="Kozik A."/>
            <person name="Kim K.D."/>
            <person name="Burow M.D."/>
            <person name="Varshney R.K."/>
            <person name="Wang X."/>
            <person name="Zhang X."/>
            <person name="Barkley N."/>
            <person name="Guimaraes P.M."/>
            <person name="Isobe S."/>
            <person name="Guo B."/>
            <person name="Liao B."/>
            <person name="Stalker H.T."/>
            <person name="Schmitz R.J."/>
            <person name="Scheffler B.E."/>
            <person name="Leal-Bertioli S.C."/>
            <person name="Xun X."/>
            <person name="Jackson S.A."/>
            <person name="Michelmore R."/>
            <person name="Ozias-Akins P."/>
        </authorList>
    </citation>
    <scope>NUCLEOTIDE SEQUENCE [LARGE SCALE GENOMIC DNA]</scope>
    <source>
        <strain evidence="1">cv. V14167</strain>
    </source>
</reference>
<dbReference type="Proteomes" id="UP000515211">
    <property type="component" value="Chromosome 10"/>
</dbReference>
<protein>
    <submittedName>
        <fullName evidence="2">Uncharacterized protein LOC107471623</fullName>
    </submittedName>
</protein>
<sequence>MDRRLLLLEEEIKRIDNQVSDGTYDGTTEARRKALVSFCEKWYARKEIHWKQMSRSQHARNMDRNTRYFHNIASARRRNNRIDALRIHGRIVRNQSRIKVAVRGFYKDLYRQEYVLRIGFREGLVRQIDGVEAEALEVMPSVEKIREAVSDCESSKAPGSDGFNMNFIKQCWEEIGQEFTAAVMGFFQSVKLPTDANVT</sequence>
<dbReference type="GeneID" id="107471623"/>
<dbReference type="RefSeq" id="XP_015946601.1">
    <property type="nucleotide sequence ID" value="XM_016091115.1"/>
</dbReference>
<proteinExistence type="predicted"/>
<keyword evidence="1" id="KW-1185">Reference proteome</keyword>